<organism evidence="2 3">
    <name type="scientific">Dreissena polymorpha</name>
    <name type="common">Zebra mussel</name>
    <name type="synonym">Mytilus polymorpha</name>
    <dbReference type="NCBI Taxonomy" id="45954"/>
    <lineage>
        <taxon>Eukaryota</taxon>
        <taxon>Metazoa</taxon>
        <taxon>Spiralia</taxon>
        <taxon>Lophotrochozoa</taxon>
        <taxon>Mollusca</taxon>
        <taxon>Bivalvia</taxon>
        <taxon>Autobranchia</taxon>
        <taxon>Heteroconchia</taxon>
        <taxon>Euheterodonta</taxon>
        <taxon>Imparidentia</taxon>
        <taxon>Neoheterodontei</taxon>
        <taxon>Myida</taxon>
        <taxon>Dreissenoidea</taxon>
        <taxon>Dreissenidae</taxon>
        <taxon>Dreissena</taxon>
    </lineage>
</organism>
<dbReference type="Proteomes" id="UP000828390">
    <property type="component" value="Unassembled WGS sequence"/>
</dbReference>
<name>A0A9D4MXQ6_DREPO</name>
<reference evidence="2" key="2">
    <citation type="submission" date="2020-11" db="EMBL/GenBank/DDBJ databases">
        <authorList>
            <person name="McCartney M.A."/>
            <person name="Auch B."/>
            <person name="Kono T."/>
            <person name="Mallez S."/>
            <person name="Becker A."/>
            <person name="Gohl D.M."/>
            <person name="Silverstein K.A.T."/>
            <person name="Koren S."/>
            <person name="Bechman K.B."/>
            <person name="Herman A."/>
            <person name="Abrahante J.E."/>
            <person name="Garbe J."/>
        </authorList>
    </citation>
    <scope>NUCLEOTIDE SEQUENCE</scope>
    <source>
        <strain evidence="2">Duluth1</strain>
        <tissue evidence="2">Whole animal</tissue>
    </source>
</reference>
<feature type="compositionally biased region" description="Acidic residues" evidence="1">
    <location>
        <begin position="72"/>
        <end position="81"/>
    </location>
</feature>
<feature type="compositionally biased region" description="Basic and acidic residues" evidence="1">
    <location>
        <begin position="90"/>
        <end position="127"/>
    </location>
</feature>
<evidence type="ECO:0000313" key="3">
    <source>
        <dbReference type="Proteomes" id="UP000828390"/>
    </source>
</evidence>
<sequence>MGILGCDGWTGLGVGTGDGLGKRGFLRRRRMNDLQARHRITTYMIANGRRGLATEEVRDQVTTHRVLYLQDSSEDEVDSESTQDRSTANDNRKERIKWPASSQKKEWHMYEEEKSREQQEESKGEVKEAVQLHSLPFLFTKKLIGDKLQDSSGQWF</sequence>
<dbReference type="AlphaFoldDB" id="A0A9D4MXQ6"/>
<protein>
    <submittedName>
        <fullName evidence="2">Uncharacterized protein</fullName>
    </submittedName>
</protein>
<accession>A0A9D4MXQ6</accession>
<feature type="region of interest" description="Disordered" evidence="1">
    <location>
        <begin position="68"/>
        <end position="127"/>
    </location>
</feature>
<reference evidence="2" key="1">
    <citation type="journal article" date="2019" name="bioRxiv">
        <title>The Genome of the Zebra Mussel, Dreissena polymorpha: A Resource for Invasive Species Research.</title>
        <authorList>
            <person name="McCartney M.A."/>
            <person name="Auch B."/>
            <person name="Kono T."/>
            <person name="Mallez S."/>
            <person name="Zhang Y."/>
            <person name="Obille A."/>
            <person name="Becker A."/>
            <person name="Abrahante J.E."/>
            <person name="Garbe J."/>
            <person name="Badalamenti J.P."/>
            <person name="Herman A."/>
            <person name="Mangelson H."/>
            <person name="Liachko I."/>
            <person name="Sullivan S."/>
            <person name="Sone E.D."/>
            <person name="Koren S."/>
            <person name="Silverstein K.A.T."/>
            <person name="Beckman K.B."/>
            <person name="Gohl D.M."/>
        </authorList>
    </citation>
    <scope>NUCLEOTIDE SEQUENCE</scope>
    <source>
        <strain evidence="2">Duluth1</strain>
        <tissue evidence="2">Whole animal</tissue>
    </source>
</reference>
<evidence type="ECO:0000313" key="2">
    <source>
        <dbReference type="EMBL" id="KAH3885260.1"/>
    </source>
</evidence>
<comment type="caution">
    <text evidence="2">The sequence shown here is derived from an EMBL/GenBank/DDBJ whole genome shotgun (WGS) entry which is preliminary data.</text>
</comment>
<gene>
    <name evidence="2" type="ORF">DPMN_009253</name>
</gene>
<dbReference type="EMBL" id="JAIWYP010000001">
    <property type="protein sequence ID" value="KAH3885260.1"/>
    <property type="molecule type" value="Genomic_DNA"/>
</dbReference>
<proteinExistence type="predicted"/>
<evidence type="ECO:0000256" key="1">
    <source>
        <dbReference type="SAM" id="MobiDB-lite"/>
    </source>
</evidence>
<keyword evidence="3" id="KW-1185">Reference proteome</keyword>